<sequence length="99" mass="10512">MTLRQPYGVVAAIIPWNPPVYFFILKVAPAIAAGNTVVIKSSEKAPLTSAKLAHLIQQAGFPAGVINILSSHGHISGSTLAHHMDIQLLSFTGQVEQVD</sequence>
<dbReference type="AlphaFoldDB" id="A0A0U5GUM1"/>
<keyword evidence="6" id="KW-1185">Reference proteome</keyword>
<evidence type="ECO:0000256" key="2">
    <source>
        <dbReference type="ARBA" id="ARBA00024226"/>
    </source>
</evidence>
<dbReference type="STRING" id="454130.A0A0U5GUM1"/>
<organism evidence="5 6">
    <name type="scientific">Aspergillus calidoustus</name>
    <dbReference type="NCBI Taxonomy" id="454130"/>
    <lineage>
        <taxon>Eukaryota</taxon>
        <taxon>Fungi</taxon>
        <taxon>Dikarya</taxon>
        <taxon>Ascomycota</taxon>
        <taxon>Pezizomycotina</taxon>
        <taxon>Eurotiomycetes</taxon>
        <taxon>Eurotiomycetidae</taxon>
        <taxon>Eurotiales</taxon>
        <taxon>Aspergillaceae</taxon>
        <taxon>Aspergillus</taxon>
        <taxon>Aspergillus subgen. Nidulantes</taxon>
    </lineage>
</organism>
<proteinExistence type="inferred from homology"/>
<reference evidence="6" key="1">
    <citation type="journal article" date="2016" name="Genome Announc.">
        <title>Draft genome sequences of fungus Aspergillus calidoustus.</title>
        <authorList>
            <person name="Horn F."/>
            <person name="Linde J."/>
            <person name="Mattern D.J."/>
            <person name="Walther G."/>
            <person name="Guthke R."/>
            <person name="Scherlach K."/>
            <person name="Martin K."/>
            <person name="Brakhage A.A."/>
            <person name="Petzke L."/>
            <person name="Valiante V."/>
        </authorList>
    </citation>
    <scope>NUCLEOTIDE SEQUENCE [LARGE SCALE GENOMIC DNA]</scope>
    <source>
        <strain evidence="6">SF006504</strain>
    </source>
</reference>
<evidence type="ECO:0000313" key="6">
    <source>
        <dbReference type="Proteomes" id="UP000054771"/>
    </source>
</evidence>
<comment type="catalytic activity">
    <reaction evidence="3">
        <text>an aldehyde + NAD(+) + H2O = a carboxylate + NADH + 2 H(+)</text>
        <dbReference type="Rhea" id="RHEA:16185"/>
        <dbReference type="ChEBI" id="CHEBI:15377"/>
        <dbReference type="ChEBI" id="CHEBI:15378"/>
        <dbReference type="ChEBI" id="CHEBI:17478"/>
        <dbReference type="ChEBI" id="CHEBI:29067"/>
        <dbReference type="ChEBI" id="CHEBI:57540"/>
        <dbReference type="ChEBI" id="CHEBI:57945"/>
        <dbReference type="EC" id="1.2.1.3"/>
    </reaction>
</comment>
<dbReference type="SUPFAM" id="SSF53720">
    <property type="entry name" value="ALDH-like"/>
    <property type="match status" value="1"/>
</dbReference>
<dbReference type="InterPro" id="IPR016162">
    <property type="entry name" value="Ald_DH_N"/>
</dbReference>
<evidence type="ECO:0000313" key="5">
    <source>
        <dbReference type="EMBL" id="CEN62081.1"/>
    </source>
</evidence>
<name>A0A0U5GUM1_ASPCI</name>
<dbReference type="OrthoDB" id="4510374at2759"/>
<evidence type="ECO:0000259" key="4">
    <source>
        <dbReference type="Pfam" id="PF00171"/>
    </source>
</evidence>
<dbReference type="GO" id="GO:0004029">
    <property type="term" value="F:aldehyde dehydrogenase (NAD+) activity"/>
    <property type="evidence" value="ECO:0007669"/>
    <property type="project" value="UniProtKB-EC"/>
</dbReference>
<dbReference type="EC" id="1.2.1.3" evidence="2"/>
<feature type="domain" description="Aldehyde dehydrogenase" evidence="4">
    <location>
        <begin position="1"/>
        <end position="95"/>
    </location>
</feature>
<evidence type="ECO:0000256" key="3">
    <source>
        <dbReference type="ARBA" id="ARBA00049194"/>
    </source>
</evidence>
<dbReference type="PANTHER" id="PTHR11699">
    <property type="entry name" value="ALDEHYDE DEHYDROGENASE-RELATED"/>
    <property type="match status" value="1"/>
</dbReference>
<dbReference type="EMBL" id="CDMC01000006">
    <property type="protein sequence ID" value="CEN62081.1"/>
    <property type="molecule type" value="Genomic_DNA"/>
</dbReference>
<dbReference type="Proteomes" id="UP000054771">
    <property type="component" value="Unassembled WGS sequence"/>
</dbReference>
<dbReference type="Gene3D" id="3.40.605.10">
    <property type="entry name" value="Aldehyde Dehydrogenase, Chain A, domain 1"/>
    <property type="match status" value="1"/>
</dbReference>
<gene>
    <name evidence="5" type="ORF">ASPCAL08720</name>
</gene>
<evidence type="ECO:0000256" key="1">
    <source>
        <dbReference type="ARBA" id="ARBA00009986"/>
    </source>
</evidence>
<comment type="similarity">
    <text evidence="1">Belongs to the aldehyde dehydrogenase family.</text>
</comment>
<dbReference type="InterPro" id="IPR016161">
    <property type="entry name" value="Ald_DH/histidinol_DH"/>
</dbReference>
<accession>A0A0U5GUM1</accession>
<dbReference type="Pfam" id="PF00171">
    <property type="entry name" value="Aldedh"/>
    <property type="match status" value="1"/>
</dbReference>
<dbReference type="InterPro" id="IPR015590">
    <property type="entry name" value="Aldehyde_DH_dom"/>
</dbReference>
<protein>
    <recommendedName>
        <fullName evidence="2">aldehyde dehydrogenase (NAD(+))</fullName>
        <ecNumber evidence="2">1.2.1.3</ecNumber>
    </recommendedName>
</protein>